<reference evidence="2" key="1">
    <citation type="submission" date="2020-01" db="EMBL/GenBank/DDBJ databases">
        <title>Identification and distribution of gene clusters putatively required for synthesis of sphingolipid metabolism inhibitors in phylogenetically diverse species of the filamentous fungus Fusarium.</title>
        <authorList>
            <person name="Kim H.-S."/>
            <person name="Busman M."/>
            <person name="Brown D.W."/>
            <person name="Divon H."/>
            <person name="Uhlig S."/>
            <person name="Proctor R.H."/>
        </authorList>
    </citation>
    <scope>NUCLEOTIDE SEQUENCE</scope>
    <source>
        <strain evidence="2">NRRL 31653</strain>
    </source>
</reference>
<evidence type="ECO:0000256" key="1">
    <source>
        <dbReference type="SAM" id="MobiDB-lite"/>
    </source>
</evidence>
<evidence type="ECO:0000313" key="2">
    <source>
        <dbReference type="EMBL" id="KAF4499038.1"/>
    </source>
</evidence>
<feature type="compositionally biased region" description="Basic and acidic residues" evidence="1">
    <location>
        <begin position="176"/>
        <end position="185"/>
    </location>
</feature>
<feature type="compositionally biased region" description="Basic and acidic residues" evidence="1">
    <location>
        <begin position="148"/>
        <end position="166"/>
    </location>
</feature>
<dbReference type="Proteomes" id="UP000737391">
    <property type="component" value="Unassembled WGS sequence"/>
</dbReference>
<dbReference type="OrthoDB" id="3641682at2759"/>
<protein>
    <submittedName>
        <fullName evidence="2">Uncharacterized protein</fullName>
    </submittedName>
</protein>
<accession>A0A9P5BCU9</accession>
<dbReference type="AlphaFoldDB" id="A0A9P5BCU9"/>
<sequence length="194" mass="21824">MNSFQKLDIAAKPRAALATINLPWISGGYSVAKSWAFGASYSCNGGAGDKVCVWYRVAHTAYTVRIPKGLTKKDMHGPQIVIASPNEDNKGGGFQCATGKNCVHKGAMYWECHGERSKKFKHCGPPEQPELDFRDNFIEPFATAWRKEQAEKNNAKTKDIDAEGRMKKIMKKKTKVEKEMDDVWRSRAKQRRSP</sequence>
<evidence type="ECO:0000313" key="3">
    <source>
        <dbReference type="Proteomes" id="UP000737391"/>
    </source>
</evidence>
<organism evidence="2 3">
    <name type="scientific">Fusarium agapanthi</name>
    <dbReference type="NCBI Taxonomy" id="1803897"/>
    <lineage>
        <taxon>Eukaryota</taxon>
        <taxon>Fungi</taxon>
        <taxon>Dikarya</taxon>
        <taxon>Ascomycota</taxon>
        <taxon>Pezizomycotina</taxon>
        <taxon>Sordariomycetes</taxon>
        <taxon>Hypocreomycetidae</taxon>
        <taxon>Hypocreales</taxon>
        <taxon>Nectriaceae</taxon>
        <taxon>Fusarium</taxon>
        <taxon>Fusarium fujikuroi species complex</taxon>
    </lineage>
</organism>
<name>A0A9P5BCU9_9HYPO</name>
<comment type="caution">
    <text evidence="2">The sequence shown here is derived from an EMBL/GenBank/DDBJ whole genome shotgun (WGS) entry which is preliminary data.</text>
</comment>
<proteinExistence type="predicted"/>
<dbReference type="EMBL" id="LUFC02000295">
    <property type="protein sequence ID" value="KAF4499038.1"/>
    <property type="molecule type" value="Genomic_DNA"/>
</dbReference>
<feature type="region of interest" description="Disordered" evidence="1">
    <location>
        <begin position="148"/>
        <end position="194"/>
    </location>
</feature>
<keyword evidence="3" id="KW-1185">Reference proteome</keyword>
<gene>
    <name evidence="2" type="ORF">FAGAP_4814</name>
</gene>